<proteinExistence type="predicted"/>
<feature type="region of interest" description="Disordered" evidence="1">
    <location>
        <begin position="76"/>
        <end position="109"/>
    </location>
</feature>
<gene>
    <name evidence="2" type="ORF">EKE94_08695</name>
</gene>
<protein>
    <submittedName>
        <fullName evidence="2">Uncharacterized protein</fullName>
    </submittedName>
</protein>
<dbReference type="EMBL" id="RQXX01000002">
    <property type="protein sequence ID" value="RVV98949.1"/>
    <property type="molecule type" value="Genomic_DNA"/>
</dbReference>
<dbReference type="AlphaFoldDB" id="A0A438AJX0"/>
<evidence type="ECO:0000256" key="1">
    <source>
        <dbReference type="SAM" id="MobiDB-lite"/>
    </source>
</evidence>
<dbReference type="RefSeq" id="WP_127906183.1">
    <property type="nucleotide sequence ID" value="NZ_RQXX01000002.1"/>
</dbReference>
<accession>A0A438AJX0</accession>
<keyword evidence="3" id="KW-1185">Reference proteome</keyword>
<organism evidence="2 3">
    <name type="scientific">Mesobaculum littorinae</name>
    <dbReference type="NCBI Taxonomy" id="2486419"/>
    <lineage>
        <taxon>Bacteria</taxon>
        <taxon>Pseudomonadati</taxon>
        <taxon>Pseudomonadota</taxon>
        <taxon>Alphaproteobacteria</taxon>
        <taxon>Rhodobacterales</taxon>
        <taxon>Roseobacteraceae</taxon>
        <taxon>Mesobaculum</taxon>
    </lineage>
</organism>
<evidence type="ECO:0000313" key="3">
    <source>
        <dbReference type="Proteomes" id="UP000285908"/>
    </source>
</evidence>
<reference evidence="2 3" key="1">
    <citation type="submission" date="2018-11" db="EMBL/GenBank/DDBJ databases">
        <title>Mesobaculum littorinae gen. nov., sp. nov., isolated from Littorina scabra that represents a novel genus of the order Rhodobacteraceae.</title>
        <authorList>
            <person name="Li F."/>
        </authorList>
    </citation>
    <scope>NUCLEOTIDE SEQUENCE [LARGE SCALE GENOMIC DNA]</scope>
    <source>
        <strain evidence="2 3">M0103</strain>
    </source>
</reference>
<comment type="caution">
    <text evidence="2">The sequence shown here is derived from an EMBL/GenBank/DDBJ whole genome shotgun (WGS) entry which is preliminary data.</text>
</comment>
<sequence length="109" mass="11234">MLPLLAACAATGPTRGPEATPRADARPAEVTLYRDTLTARFDDGQLCAAPRPGRSGGWSGAFIGCAHPWQAVVATPTTRPRQPLRRGGAGVTLTPPEGAGESWGAQPGM</sequence>
<dbReference type="OrthoDB" id="7868868at2"/>
<evidence type="ECO:0000313" key="2">
    <source>
        <dbReference type="EMBL" id="RVV98949.1"/>
    </source>
</evidence>
<name>A0A438AJX0_9RHOB</name>
<dbReference type="Proteomes" id="UP000285908">
    <property type="component" value="Unassembled WGS sequence"/>
</dbReference>